<evidence type="ECO:0000313" key="7">
    <source>
        <dbReference type="Proteomes" id="UP001152646"/>
    </source>
</evidence>
<dbReference type="GO" id="GO:0071949">
    <property type="term" value="F:FAD binding"/>
    <property type="evidence" value="ECO:0007669"/>
    <property type="project" value="InterPro"/>
</dbReference>
<dbReference type="Pfam" id="PF01494">
    <property type="entry name" value="FAD_binding_3"/>
    <property type="match status" value="1"/>
</dbReference>
<dbReference type="AlphaFoldDB" id="A0A9W4ILT4"/>
<dbReference type="GO" id="GO:0016491">
    <property type="term" value="F:oxidoreductase activity"/>
    <property type="evidence" value="ECO:0007669"/>
    <property type="project" value="UniProtKB-KW"/>
</dbReference>
<accession>A0A9W4ILT4</accession>
<evidence type="ECO:0000256" key="1">
    <source>
        <dbReference type="ARBA" id="ARBA00022630"/>
    </source>
</evidence>
<dbReference type="EMBL" id="CAJVPA010000077">
    <property type="protein sequence ID" value="CAG8303956.1"/>
    <property type="molecule type" value="Genomic_DNA"/>
</dbReference>
<reference evidence="6" key="1">
    <citation type="submission" date="2021-07" db="EMBL/GenBank/DDBJ databases">
        <authorList>
            <person name="Branca A.L. A."/>
        </authorList>
    </citation>
    <scope>NUCLEOTIDE SEQUENCE</scope>
</reference>
<dbReference type="Proteomes" id="UP001152646">
    <property type="component" value="Unassembled WGS sequence"/>
</dbReference>
<feature type="transmembrane region" description="Helical" evidence="4">
    <location>
        <begin position="58"/>
        <end position="79"/>
    </location>
</feature>
<keyword evidence="3" id="KW-0560">Oxidoreductase</keyword>
<evidence type="ECO:0000256" key="4">
    <source>
        <dbReference type="SAM" id="Phobius"/>
    </source>
</evidence>
<dbReference type="InterPro" id="IPR051104">
    <property type="entry name" value="FAD_monoxygenase"/>
</dbReference>
<evidence type="ECO:0000256" key="3">
    <source>
        <dbReference type="ARBA" id="ARBA00023002"/>
    </source>
</evidence>
<proteinExistence type="predicted"/>
<dbReference type="InterPro" id="IPR002938">
    <property type="entry name" value="FAD-bd"/>
</dbReference>
<sequence length="487" mass="54009">MQYHIASHPKPQYITRTCLIKLHQDPYFESHDSYPPLTTVALKTLEQTLNFNHLHPTMPFTVTIIGGGIGGLALAVGLLNRGIPIQLYEAASAFTEIGLGLSLGPAAYRALPLLDPALREIYDSLVTTHADSPGYEEFRTTWFEFVWACGSDEGKVLMDLKAEPSGQTALKRADFVNALVRLVPRDCIHFGKRLVGIEEGVDVKLEFEDGDVVNADVVIGCDGIRSRVKEFVCQSCELLPRYSGMYGYRAVLDMDDAVDAVGDKRARVASMYVGKGAYGISYPIMQAKKVNVGVYVLSDEWDHDSWVRPAKRGDLQRDTEGMGRYVKALAERMPDPSQWAIFEHPHISTYARSRVVIMGDAAHASTPHQGAGAGQAIEDAHVLAELLDDTRVKRVDDAVLAFQAYDHIRRPRSQRVVTSSKENADLLCLCLEGVSDDSVRLKETLNARFGWLWNLDVQGQAQRAREKMAQLMANRSSGCTDRCRHTG</sequence>
<dbReference type="SUPFAM" id="SSF51905">
    <property type="entry name" value="FAD/NAD(P)-binding domain"/>
    <property type="match status" value="1"/>
</dbReference>
<dbReference type="PRINTS" id="PR00420">
    <property type="entry name" value="RNGMNOXGNASE"/>
</dbReference>
<dbReference type="Gene3D" id="3.50.50.60">
    <property type="entry name" value="FAD/NAD(P)-binding domain"/>
    <property type="match status" value="1"/>
</dbReference>
<dbReference type="OrthoDB" id="417877at2759"/>
<keyword evidence="1" id="KW-0285">Flavoprotein</keyword>
<keyword evidence="2" id="KW-0274">FAD</keyword>
<dbReference type="InterPro" id="IPR036188">
    <property type="entry name" value="FAD/NAD-bd_sf"/>
</dbReference>
<dbReference type="PANTHER" id="PTHR46720:SF5">
    <property type="entry name" value="HYDROXYLASE, PUTATIVE (AFU_ORTHOLOGUE AFUA_3G01460)-RELATED"/>
    <property type="match status" value="1"/>
</dbReference>
<evidence type="ECO:0000256" key="2">
    <source>
        <dbReference type="ARBA" id="ARBA00022827"/>
    </source>
</evidence>
<feature type="domain" description="FAD-binding" evidence="5">
    <location>
        <begin position="199"/>
        <end position="419"/>
    </location>
</feature>
<dbReference type="FunFam" id="3.50.50.60:FF:000153">
    <property type="entry name" value="Salicylate hydroxylase, putative"/>
    <property type="match status" value="1"/>
</dbReference>
<gene>
    <name evidence="6" type="ORF">PSALAMII_LOCUS1971</name>
</gene>
<protein>
    <recommendedName>
        <fullName evidence="5">FAD-binding domain-containing protein</fullName>
    </recommendedName>
</protein>
<dbReference type="GO" id="GO:0044550">
    <property type="term" value="P:secondary metabolite biosynthetic process"/>
    <property type="evidence" value="ECO:0007669"/>
    <property type="project" value="TreeGrafter"/>
</dbReference>
<evidence type="ECO:0000313" key="6">
    <source>
        <dbReference type="EMBL" id="CAG8303956.1"/>
    </source>
</evidence>
<dbReference type="PANTHER" id="PTHR46720">
    <property type="entry name" value="HYDROXYLASE, PUTATIVE (AFU_ORTHOLOGUE AFUA_3G01460)-RELATED"/>
    <property type="match status" value="1"/>
</dbReference>
<name>A0A9W4ILT4_9EURO</name>
<organism evidence="6 7">
    <name type="scientific">Penicillium salamii</name>
    <dbReference type="NCBI Taxonomy" id="1612424"/>
    <lineage>
        <taxon>Eukaryota</taxon>
        <taxon>Fungi</taxon>
        <taxon>Dikarya</taxon>
        <taxon>Ascomycota</taxon>
        <taxon>Pezizomycotina</taxon>
        <taxon>Eurotiomycetes</taxon>
        <taxon>Eurotiomycetidae</taxon>
        <taxon>Eurotiales</taxon>
        <taxon>Aspergillaceae</taxon>
        <taxon>Penicillium</taxon>
    </lineage>
</organism>
<keyword evidence="4" id="KW-0472">Membrane</keyword>
<keyword evidence="4" id="KW-1133">Transmembrane helix</keyword>
<keyword evidence="4" id="KW-0812">Transmembrane</keyword>
<evidence type="ECO:0000259" key="5">
    <source>
        <dbReference type="Pfam" id="PF01494"/>
    </source>
</evidence>
<comment type="caution">
    <text evidence="6">The sequence shown here is derived from an EMBL/GenBank/DDBJ whole genome shotgun (WGS) entry which is preliminary data.</text>
</comment>